<evidence type="ECO:0000313" key="3">
    <source>
        <dbReference type="Proteomes" id="UP001054837"/>
    </source>
</evidence>
<evidence type="ECO:0000313" key="2">
    <source>
        <dbReference type="EMBL" id="GIY44830.1"/>
    </source>
</evidence>
<protein>
    <submittedName>
        <fullName evidence="2">Uncharacterized protein</fullName>
    </submittedName>
</protein>
<dbReference type="Proteomes" id="UP001054837">
    <property type="component" value="Unassembled WGS sequence"/>
</dbReference>
<accession>A0AAV4TFD1</accession>
<dbReference type="EMBL" id="BPLQ01009576">
    <property type="protein sequence ID" value="GIY44830.1"/>
    <property type="molecule type" value="Genomic_DNA"/>
</dbReference>
<reference evidence="2 3" key="1">
    <citation type="submission" date="2021-06" db="EMBL/GenBank/DDBJ databases">
        <title>Caerostris darwini draft genome.</title>
        <authorList>
            <person name="Kono N."/>
            <person name="Arakawa K."/>
        </authorList>
    </citation>
    <scope>NUCLEOTIDE SEQUENCE [LARGE SCALE GENOMIC DNA]</scope>
</reference>
<keyword evidence="3" id="KW-1185">Reference proteome</keyword>
<evidence type="ECO:0000256" key="1">
    <source>
        <dbReference type="SAM" id="MobiDB-lite"/>
    </source>
</evidence>
<gene>
    <name evidence="2" type="ORF">CDAR_484371</name>
</gene>
<proteinExistence type="predicted"/>
<sequence length="78" mass="8611">MLSKAFSHAIFPKSSDDKDDTNGLESETPWLPELSSVCSFGKGNNNKTSGFCSMLEDWEAFFQEIGIGSFSIIQNLAR</sequence>
<comment type="caution">
    <text evidence="2">The sequence shown here is derived from an EMBL/GenBank/DDBJ whole genome shotgun (WGS) entry which is preliminary data.</text>
</comment>
<feature type="region of interest" description="Disordered" evidence="1">
    <location>
        <begin position="1"/>
        <end position="29"/>
    </location>
</feature>
<name>A0AAV4TFD1_9ARAC</name>
<dbReference type="AlphaFoldDB" id="A0AAV4TFD1"/>
<organism evidence="2 3">
    <name type="scientific">Caerostris darwini</name>
    <dbReference type="NCBI Taxonomy" id="1538125"/>
    <lineage>
        <taxon>Eukaryota</taxon>
        <taxon>Metazoa</taxon>
        <taxon>Ecdysozoa</taxon>
        <taxon>Arthropoda</taxon>
        <taxon>Chelicerata</taxon>
        <taxon>Arachnida</taxon>
        <taxon>Araneae</taxon>
        <taxon>Araneomorphae</taxon>
        <taxon>Entelegynae</taxon>
        <taxon>Araneoidea</taxon>
        <taxon>Araneidae</taxon>
        <taxon>Caerostris</taxon>
    </lineage>
</organism>